<dbReference type="AlphaFoldDB" id="A0A7J0FCQ7"/>
<evidence type="ECO:0000313" key="4">
    <source>
        <dbReference type="Proteomes" id="UP000585474"/>
    </source>
</evidence>
<dbReference type="PANTHER" id="PTHR11709">
    <property type="entry name" value="MULTI-COPPER OXIDASE"/>
    <property type="match status" value="1"/>
</dbReference>
<dbReference type="Proteomes" id="UP000585474">
    <property type="component" value="Unassembled WGS sequence"/>
</dbReference>
<evidence type="ECO:0000259" key="2">
    <source>
        <dbReference type="Pfam" id="PF07731"/>
    </source>
</evidence>
<proteinExistence type="inferred from homology"/>
<accession>A0A7J0FCQ7</accession>
<sequence>MELIETALEKGGETNKSDALTINGQPGDLYNCSKQDIDAVTNFTRRIKALADKDHPIDVPQEVDTRLFITISVGTYPCPNDSCEGPNRSRLAASLNNVSFMEPEIDLLQAYYRGIGGVFQTDFPSVPPHFFNFTADELPDSVLTPLKGTKAKVLKFNSTVEMVFQGTNVLNAAENHPMHLHGYSFYFVGSGFGNFDNVTDPKKYNLVDPPEINTVGVPKNGWAAIRFRADNPGMFGYFCMLFISFI</sequence>
<feature type="domain" description="Plastocyanin-like" evidence="2">
    <location>
        <begin position="140"/>
        <end position="239"/>
    </location>
</feature>
<dbReference type="InterPro" id="IPR045087">
    <property type="entry name" value="Cu-oxidase_fam"/>
</dbReference>
<dbReference type="InterPro" id="IPR008972">
    <property type="entry name" value="Cupredoxin"/>
</dbReference>
<dbReference type="OrthoDB" id="2121828at2759"/>
<organism evidence="3 4">
    <name type="scientific">Actinidia rufa</name>
    <dbReference type="NCBI Taxonomy" id="165716"/>
    <lineage>
        <taxon>Eukaryota</taxon>
        <taxon>Viridiplantae</taxon>
        <taxon>Streptophyta</taxon>
        <taxon>Embryophyta</taxon>
        <taxon>Tracheophyta</taxon>
        <taxon>Spermatophyta</taxon>
        <taxon>Magnoliopsida</taxon>
        <taxon>eudicotyledons</taxon>
        <taxon>Gunneridae</taxon>
        <taxon>Pentapetalae</taxon>
        <taxon>asterids</taxon>
        <taxon>Ericales</taxon>
        <taxon>Actinidiaceae</taxon>
        <taxon>Actinidia</taxon>
    </lineage>
</organism>
<dbReference type="PANTHER" id="PTHR11709:SF410">
    <property type="entry name" value="LACCASE"/>
    <property type="match status" value="1"/>
</dbReference>
<dbReference type="GO" id="GO:0016491">
    <property type="term" value="F:oxidoreductase activity"/>
    <property type="evidence" value="ECO:0007669"/>
    <property type="project" value="InterPro"/>
</dbReference>
<dbReference type="InterPro" id="IPR011706">
    <property type="entry name" value="Cu-oxidase_C"/>
</dbReference>
<dbReference type="SUPFAM" id="SSF49503">
    <property type="entry name" value="Cupredoxins"/>
    <property type="match status" value="1"/>
</dbReference>
<comment type="similarity">
    <text evidence="1">Belongs to the multicopper oxidase family.</text>
</comment>
<dbReference type="EMBL" id="BJWL01000011">
    <property type="protein sequence ID" value="GFY96480.1"/>
    <property type="molecule type" value="Genomic_DNA"/>
</dbReference>
<comment type="caution">
    <text evidence="3">The sequence shown here is derived from an EMBL/GenBank/DDBJ whole genome shotgun (WGS) entry which is preliminary data.</text>
</comment>
<gene>
    <name evidence="3" type="ORF">Acr_11g0007860</name>
</gene>
<dbReference type="Gene3D" id="2.60.40.420">
    <property type="entry name" value="Cupredoxins - blue copper proteins"/>
    <property type="match status" value="1"/>
</dbReference>
<reference evidence="3 4" key="1">
    <citation type="submission" date="2019-07" db="EMBL/GenBank/DDBJ databases">
        <title>De Novo Assembly of kiwifruit Actinidia rufa.</title>
        <authorList>
            <person name="Sugita-Konishi S."/>
            <person name="Sato K."/>
            <person name="Mori E."/>
            <person name="Abe Y."/>
            <person name="Kisaki G."/>
            <person name="Hamano K."/>
            <person name="Suezawa K."/>
            <person name="Otani M."/>
            <person name="Fukuda T."/>
            <person name="Manabe T."/>
            <person name="Gomi K."/>
            <person name="Tabuchi M."/>
            <person name="Akimitsu K."/>
            <person name="Kataoka I."/>
        </authorList>
    </citation>
    <scope>NUCLEOTIDE SEQUENCE [LARGE SCALE GENOMIC DNA]</scope>
    <source>
        <strain evidence="4">cv. Fuchu</strain>
    </source>
</reference>
<keyword evidence="4" id="KW-1185">Reference proteome</keyword>
<dbReference type="GO" id="GO:0005507">
    <property type="term" value="F:copper ion binding"/>
    <property type="evidence" value="ECO:0007669"/>
    <property type="project" value="InterPro"/>
</dbReference>
<evidence type="ECO:0000256" key="1">
    <source>
        <dbReference type="ARBA" id="ARBA00010609"/>
    </source>
</evidence>
<dbReference type="Pfam" id="PF07731">
    <property type="entry name" value="Cu-oxidase_2"/>
    <property type="match status" value="1"/>
</dbReference>
<evidence type="ECO:0000313" key="3">
    <source>
        <dbReference type="EMBL" id="GFY96480.1"/>
    </source>
</evidence>
<protein>
    <submittedName>
        <fullName evidence="3">Laccase 11</fullName>
    </submittedName>
</protein>
<name>A0A7J0FCQ7_9ERIC</name>